<reference evidence="7 8" key="1">
    <citation type="journal article" date="2018" name="PLoS ONE">
        <title>The draft genome of Kipferlia bialata reveals reductive genome evolution in fornicate parasites.</title>
        <authorList>
            <person name="Tanifuji G."/>
            <person name="Takabayashi S."/>
            <person name="Kume K."/>
            <person name="Takagi M."/>
            <person name="Nakayama T."/>
            <person name="Kamikawa R."/>
            <person name="Inagaki Y."/>
            <person name="Hashimoto T."/>
        </authorList>
    </citation>
    <scope>NUCLEOTIDE SEQUENCE [LARGE SCALE GENOMIC DNA]</scope>
    <source>
        <strain evidence="7">NY0173</strain>
    </source>
</reference>
<evidence type="ECO:0000256" key="3">
    <source>
        <dbReference type="PROSITE-ProRule" id="PRU00076"/>
    </source>
</evidence>
<dbReference type="OrthoDB" id="527990at2759"/>
<keyword evidence="8" id="KW-1185">Reference proteome</keyword>
<keyword evidence="3" id="KW-0245">EGF-like domain</keyword>
<feature type="transmembrane region" description="Helical" evidence="4">
    <location>
        <begin position="2670"/>
        <end position="2694"/>
    </location>
</feature>
<evidence type="ECO:0000256" key="4">
    <source>
        <dbReference type="SAM" id="Phobius"/>
    </source>
</evidence>
<dbReference type="InterPro" id="IPR000742">
    <property type="entry name" value="EGF"/>
</dbReference>
<dbReference type="PROSITE" id="PS50026">
    <property type="entry name" value="EGF_3"/>
    <property type="match status" value="1"/>
</dbReference>
<evidence type="ECO:0000256" key="1">
    <source>
        <dbReference type="ARBA" id="ARBA00022729"/>
    </source>
</evidence>
<gene>
    <name evidence="7" type="ORF">KIPB_000157</name>
</gene>
<feature type="non-terminal residue" evidence="7">
    <location>
        <position position="1"/>
    </location>
</feature>
<organism evidence="7 8">
    <name type="scientific">Kipferlia bialata</name>
    <dbReference type="NCBI Taxonomy" id="797122"/>
    <lineage>
        <taxon>Eukaryota</taxon>
        <taxon>Metamonada</taxon>
        <taxon>Carpediemonas-like organisms</taxon>
        <taxon>Kipferlia</taxon>
    </lineage>
</organism>
<dbReference type="EMBL" id="BDIP01000017">
    <property type="protein sequence ID" value="GIQ79506.1"/>
    <property type="molecule type" value="Genomic_DNA"/>
</dbReference>
<feature type="domain" description="EGF-like" evidence="6">
    <location>
        <begin position="1248"/>
        <end position="1280"/>
    </location>
</feature>
<keyword evidence="4" id="KW-0812">Transmembrane</keyword>
<dbReference type="Gene3D" id="2.10.25.10">
    <property type="entry name" value="Laminin"/>
    <property type="match status" value="1"/>
</dbReference>
<name>A0A9K3CN52_9EUKA</name>
<feature type="disulfide bond" evidence="3">
    <location>
        <begin position="1252"/>
        <end position="1262"/>
    </location>
</feature>
<dbReference type="PROSITE" id="PS00022">
    <property type="entry name" value="EGF_1"/>
    <property type="match status" value="2"/>
</dbReference>
<feature type="signal peptide" evidence="5">
    <location>
        <begin position="1"/>
        <end position="44"/>
    </location>
</feature>
<dbReference type="PROSITE" id="PS01186">
    <property type="entry name" value="EGF_2"/>
    <property type="match status" value="1"/>
</dbReference>
<evidence type="ECO:0000313" key="7">
    <source>
        <dbReference type="EMBL" id="GIQ79506.1"/>
    </source>
</evidence>
<dbReference type="SMART" id="SM00181">
    <property type="entry name" value="EGF"/>
    <property type="match status" value="4"/>
</dbReference>
<evidence type="ECO:0000313" key="8">
    <source>
        <dbReference type="Proteomes" id="UP000265618"/>
    </source>
</evidence>
<protein>
    <recommendedName>
        <fullName evidence="6">EGF-like domain-containing protein</fullName>
    </recommendedName>
</protein>
<keyword evidence="2 3" id="KW-1015">Disulfide bond</keyword>
<feature type="chain" id="PRO_5039950571" description="EGF-like domain-containing protein" evidence="5">
    <location>
        <begin position="45"/>
        <end position="2753"/>
    </location>
</feature>
<dbReference type="Proteomes" id="UP000265618">
    <property type="component" value="Unassembled WGS sequence"/>
</dbReference>
<proteinExistence type="predicted"/>
<keyword evidence="4" id="KW-0472">Membrane</keyword>
<keyword evidence="4" id="KW-1133">Transmembrane helix</keyword>
<dbReference type="PANTHER" id="PTHR14949">
    <property type="entry name" value="EGF-LIKE-DOMAIN, MULTIPLE 7, 8"/>
    <property type="match status" value="1"/>
</dbReference>
<comment type="caution">
    <text evidence="3">Lacks conserved residue(s) required for the propagation of feature annotation.</text>
</comment>
<dbReference type="CDD" id="cd00054">
    <property type="entry name" value="EGF_CA"/>
    <property type="match status" value="1"/>
</dbReference>
<feature type="disulfide bond" evidence="3">
    <location>
        <begin position="1270"/>
        <end position="1279"/>
    </location>
</feature>
<evidence type="ECO:0000256" key="5">
    <source>
        <dbReference type="SAM" id="SignalP"/>
    </source>
</evidence>
<keyword evidence="1 5" id="KW-0732">Signal</keyword>
<evidence type="ECO:0000256" key="2">
    <source>
        <dbReference type="ARBA" id="ARBA00023157"/>
    </source>
</evidence>
<evidence type="ECO:0000259" key="6">
    <source>
        <dbReference type="PROSITE" id="PS50026"/>
    </source>
</evidence>
<dbReference type="InterPro" id="IPR050969">
    <property type="entry name" value="Dev_Signal_Modulators"/>
</dbReference>
<dbReference type="PANTHER" id="PTHR14949:SF56">
    <property type="entry name" value="EGF-LIKE-DOMAIN, MULTIPLE 7"/>
    <property type="match status" value="1"/>
</dbReference>
<comment type="caution">
    <text evidence="7">The sequence shown here is derived from an EMBL/GenBank/DDBJ whole genome shotgun (WGS) entry which is preliminary data.</text>
</comment>
<sequence length="2753" mass="299426">MLSTSQGLIICPLPPFQPWVTFVSPNRMSMRILVSVCLVSLCLGASVCDDIPSNAFFRGDACEPRTEVGVPVAKPDMWGTDWVFRNLLLHLETTAWYKYSTSEGDTDTYGRQNVYVDYHPDETECAADAYTHYPTAMAEGYLYGGPVAVSNTLPYSEYVCTFSGTGSLDFRGPVELVSESDGVYHIRLDVIPVPIGDHVFTSYSYRETPYSHALILISHSDVSDPVHSLKCVPESDGLPSDALYTPEYIAAVQPFDTIHPEWESDSTLSEDEWNSGDKTRAWEDRPMERLYYKSDESMPYLYYKGLAEETGLSISLTLPADATDGYVTQCAEQFRDWSVRPRYLQYGEKAYMGAVGAHLTQTVSAAQLWDLAYPSSASPSSVSEWVMVTLYDNHLDLYLQDMKDRDDAFLALANTYVKHITYTGSLGSYGTGSYDSSDSETLALLDSLDDPALLLYAVDRGIISDDPYFTGLAQVALDYGLRTMPTLGGIHLRPSTYGARFRYSRSDDPSADELLDAQRESRLEGRMTRILMGESDTESSNQLVTDLTLDWLNTLRSQGSRAVIAPALTKHTNMCEEDMWYNKDCGLIDAQHHSMETLSSSARYQAYSHFAANGGVPLSESESAPLVFTTAPTCPSVSDTLCVYGVVDMDTGLCLCHAGYSGDACDTLMDRGDWDTRPPSMGVSMSGVSDWQRESVTRDLMTRSRQWLYGALGHTDYNWNTLDGYDEDGLDADGNPNDREITLSDDGYPLYTHVNRCAHTLLTRDIECHSVPDGRYVVLYSGQGVLDFNFDAAPVEARPGRIVIELTCSTDYNNGLHISINRTDPEDPIRDIVVVSEHDECLYVSQPMSTQWLDYLRRYRVLRFMDLMVTNHDVETDPLQGVDGVDAATPYDSDGVPLDWETRLARDTFYTWTEGGIPVEQIVTICNTLGSDPWVNIGHKWSDGYVTQFATYLRDNLRPDVSMYIELSNEVWGTGYFPGAIYAASEGSRVDGTPLIDDEAIETVHGWMLSDDMQQMGLCWYAMRSLEVWSIFESVFGSRDRLVRVAAGQAVTVWPWRKAKHDALLDEMAQATGHTPRLISYESAVSFTMADDTDEDVAQTLHRDSRMGDVLLSYTSLLQDHLDLVVQFGTSGFPWALNTASDTHSVSSKEAAIETYFSDSGYIPPTPTCADSDVTHGQCLTDGTVACDYGYTVTVTEGVTSCELRNIVYDYCSYSCEECVQSRPSTDEPYLVHEVCTCGTDYEGDTCYYPVCEGRCGYHGTCTDPGVCECYEGYSGDTCEIDCGCNGHGVCSADNSSCVCDTGYVYDASLHECVWDCEGEAECSGPGLAGCSASCVYGDCIDGACVCWAGYGGDRCLAGGEWAPNMGDRRLGMNVSGISDWSTESVFSDLFMTARQFVSDLFMTARQWVTQEDNKWVLSPTYEWDTEDERVTYHPTMGHPTYIPEGVVVSTLMLRDTHMAFEDGQYTILYDGDGTLTVGMDASLLSYRAGVVTIQYSASEDDDNGLFLTITRTNPDDPLRNIRVVMAGYEDRYHILPWHPAYLEYMGQFGAIRVMNWLAYIDEAQSTWATRHTTDWRDERYGMSLELIVDLINRTGADLWLTLPYASDDTYIRGAATMLRDGLRPDVKVYLEGVGNENWNGSTAAGEWAEAEGVRLGLVDTVVQEDGSYTTDPTCYYGTDMCARQRYTAVRCSEVWSIFSDLWGDSASRLVNLVPGWLMRYTTDMLAYQGPSMSASLGELADMLATGGYWDCGGLSTEITRLLNLDIDSAMAECQSTGWQDEYLSDIDAFYTLALSYDMALATYEGGPAFVEQAMIEGQTYRTLGALELFEAMTQDDRLEAVYYGILEANHDHGISLQMHFTSTGMCSVYGCWGLVEYTGQDASLSPKYRAVSSYLNSVHIPSPTASDTTSTVVTTVTLDGDTLYSGTDTSTTGILLDGATHTLSWETDSADGAFGTYDVYVNSSRVATVSGVREVDISPASLSVFTPMTDGVSVALTVRVVASGLYQSVSVQYVRPTLRMTLPTGSASIHTGDTLTATVNGYSATPPALMHRVAGAEGEGEAVPCEWVLVDQDESDTLLATLSSMSYRCIWVYGGLAPLAGAESVLYLEGAADSAYLSLPVSVPLESLAPISIDSVSVQMCGVVPLTLHDIDTATSGNTLCLAARHSLSGYTEGQTVAVDPTDTTLSLAYVRCETAGEVLLGAFGHASPSASTDSLLSEVSVPYGGALRYVSAPSSVYVEEGTLQVAWWESRPSAIPFTEWEVAGAALYPIILTETGDASSFVDTLHPVSLSIPEGGSYHGHATLSLDPSATPAEGEYRLCVVFDGDDDIATQGVCASTSVSLLSGTAPTSTPLLDTSTGTCLVGGSEISLPDGCVSVSIYKDGTLSTHSLSLSFNVPVTAGDMCVVFYLEDGTQQWETACVSDPPVYVYSPPVGSMLPVAETVTVMYAVSALDTDYIDLALVSGTGADTVVLESCLPCTGVYEWDTAGVVYYSGVYSLAVREAEGECGAVDTQTQAKDVDTTATSSSYAVSGSVTFTDTPLSLPSLSLSLPVSVAEDTPFDLEYVWSPNTLDATALSADSDTTLSVYARKSGDISYMELVSTCSVYSDTEREAEACPVSLPLGVDTLHVTASNAGLAWLTGVAVSSISVTEAPTVPVPPGTGGDTPSIPLLLVAGAAILGVLVCIGGVYLYCRQKRAQTPIEKHHDAPIEAVPGSALTPYPGSKGESGHMRGMAEEAVDAYYAELQRAHPP</sequence>
<accession>A0A9K3CN52</accession>